<dbReference type="EMBL" id="JAMXLT020000017">
    <property type="protein sequence ID" value="MDW8549384.1"/>
    <property type="molecule type" value="Genomic_DNA"/>
</dbReference>
<dbReference type="PROSITE" id="PS51257">
    <property type="entry name" value="PROKAR_LIPOPROTEIN"/>
    <property type="match status" value="1"/>
</dbReference>
<feature type="domain" description="DUF6759" evidence="2">
    <location>
        <begin position="50"/>
        <end position="139"/>
    </location>
</feature>
<feature type="signal peptide" evidence="1">
    <location>
        <begin position="1"/>
        <end position="21"/>
    </location>
</feature>
<reference evidence="3 4" key="1">
    <citation type="submission" date="2023-11" db="EMBL/GenBank/DDBJ databases">
        <title>First isolation, identification, and characterization of non-pathogenic Epilithonimonas ginsengisoli isolated from diseased farmed rainbow trout (Oncorhynchus mykiss) in Chile.</title>
        <authorList>
            <person name="Miranda C.D."/>
            <person name="Irgang R."/>
            <person name="Concha C."/>
            <person name="Rojas R."/>
            <person name="Avendano R."/>
        </authorList>
    </citation>
    <scope>NUCLEOTIDE SEQUENCE [LARGE SCALE GENOMIC DNA]</scope>
    <source>
        <strain evidence="3 4">FP99</strain>
    </source>
</reference>
<proteinExistence type="predicted"/>
<keyword evidence="4" id="KW-1185">Reference proteome</keyword>
<sequence>MNRFFVLFFGISLVSCASSNAVSPLFGVKNATVILETNNDMPLEPVKPKTEDKAVVLLNQLFNSDEANKKTVLVINNESDCDFTMMILGGKSYTVPVAAKKTESIVVDQGEYVMRSEVCQSPYLAKKTLSENTQVSIKYSVVKSPEKEIAAIQ</sequence>
<keyword evidence="1" id="KW-0732">Signal</keyword>
<comment type="caution">
    <text evidence="3">The sequence shown here is derived from an EMBL/GenBank/DDBJ whole genome shotgun (WGS) entry which is preliminary data.</text>
</comment>
<dbReference type="RefSeq" id="WP_063970696.1">
    <property type="nucleotide sequence ID" value="NZ_JAMXLT020000017.1"/>
</dbReference>
<accession>A0ABU4JIF2</accession>
<dbReference type="InterPro" id="IPR046647">
    <property type="entry name" value="DUF6759"/>
</dbReference>
<dbReference type="Proteomes" id="UP001204439">
    <property type="component" value="Unassembled WGS sequence"/>
</dbReference>
<organism evidence="3 4">
    <name type="scientific">Epilithonimonas ginsengisoli</name>
    <dbReference type="NCBI Taxonomy" id="1245592"/>
    <lineage>
        <taxon>Bacteria</taxon>
        <taxon>Pseudomonadati</taxon>
        <taxon>Bacteroidota</taxon>
        <taxon>Flavobacteriia</taxon>
        <taxon>Flavobacteriales</taxon>
        <taxon>Weeksellaceae</taxon>
        <taxon>Chryseobacterium group</taxon>
        <taxon>Epilithonimonas</taxon>
    </lineage>
</organism>
<evidence type="ECO:0000313" key="4">
    <source>
        <dbReference type="Proteomes" id="UP001204439"/>
    </source>
</evidence>
<protein>
    <submittedName>
        <fullName evidence="3">DUF6759 domain-containing protein</fullName>
    </submittedName>
</protein>
<evidence type="ECO:0000313" key="3">
    <source>
        <dbReference type="EMBL" id="MDW8549384.1"/>
    </source>
</evidence>
<evidence type="ECO:0000259" key="2">
    <source>
        <dbReference type="Pfam" id="PF20545"/>
    </source>
</evidence>
<name>A0ABU4JIF2_9FLAO</name>
<dbReference type="Pfam" id="PF20545">
    <property type="entry name" value="DUF6759"/>
    <property type="match status" value="1"/>
</dbReference>
<gene>
    <name evidence="3" type="ORF">NG800_010715</name>
</gene>
<evidence type="ECO:0000256" key="1">
    <source>
        <dbReference type="SAM" id="SignalP"/>
    </source>
</evidence>
<feature type="chain" id="PRO_5046905093" evidence="1">
    <location>
        <begin position="22"/>
        <end position="153"/>
    </location>
</feature>